<dbReference type="GO" id="GO:0046872">
    <property type="term" value="F:metal ion binding"/>
    <property type="evidence" value="ECO:0007669"/>
    <property type="project" value="UniProtKB-KW"/>
</dbReference>
<keyword evidence="3" id="KW-0479">Metal-binding</keyword>
<dbReference type="KEGG" id="zal:AZF00_00405"/>
<reference evidence="9 10" key="1">
    <citation type="submission" date="2015-12" db="EMBL/GenBank/DDBJ databases">
        <authorList>
            <person name="Shamseldin A."/>
            <person name="Moawad H."/>
            <person name="Abd El-Rahim W.M."/>
            <person name="Sadowsky M.J."/>
        </authorList>
    </citation>
    <scope>NUCLEOTIDE SEQUENCE [LARGE SCALE GENOMIC DNA]</scope>
    <source>
        <strain evidence="9 10">SM2</strain>
    </source>
</reference>
<dbReference type="PANTHER" id="PTHR30521:SF0">
    <property type="entry name" value="DYP-TYPE PEROXIDASE FAMILY PROTEIN"/>
    <property type="match status" value="1"/>
</dbReference>
<dbReference type="STRING" id="1470434.AZF00_00405"/>
<proteinExistence type="inferred from homology"/>
<protein>
    <recommendedName>
        <fullName evidence="11">Deferrochelatase/peroxidase YfeX</fullName>
    </recommendedName>
</protein>
<dbReference type="Pfam" id="PF04261">
    <property type="entry name" value="Dyp_perox_N"/>
    <property type="match status" value="1"/>
</dbReference>
<evidence type="ECO:0000256" key="1">
    <source>
        <dbReference type="ARBA" id="ARBA00001970"/>
    </source>
</evidence>
<evidence type="ECO:0000313" key="9">
    <source>
        <dbReference type="EMBL" id="AMO66851.1"/>
    </source>
</evidence>
<dbReference type="GO" id="GO:0005829">
    <property type="term" value="C:cytosol"/>
    <property type="evidence" value="ECO:0007669"/>
    <property type="project" value="TreeGrafter"/>
</dbReference>
<dbReference type="SUPFAM" id="SSF54909">
    <property type="entry name" value="Dimeric alpha+beta barrel"/>
    <property type="match status" value="1"/>
</dbReference>
<dbReference type="NCBIfam" id="TIGR01413">
    <property type="entry name" value="Dyp_perox_fam"/>
    <property type="match status" value="1"/>
</dbReference>
<dbReference type="PANTHER" id="PTHR30521">
    <property type="entry name" value="DEFERROCHELATASE/PEROXIDASE"/>
    <property type="match status" value="1"/>
</dbReference>
<keyword evidence="2" id="KW-0575">Peroxidase</keyword>
<sequence>MAEAQAGIFVEGTLSHFFLEYQLIEGVTEAQLRSTLASAIALPVSAELNCVWAFGADCWRRLAPAGVPEALKSFSPIGEGRRIAPATQHSILLWVHGNNHSANFDAAMAATAALAAVATLSLEKIGFLYKDSRDLSGFIDGTENPKGRGQQQVALIPDGELGAGGSFVMSQQWIHNLAGFHALSQHQQEAVIGRTKPDSIELDDERMPENSHVSRSDVKINGEAQKLYRRSVPYGGVQQHGLYFLAFSRDIQRFDRILASMFGCSGDGIHDRLTDFSTPVSGSYWFAPSRAELSAIGPL</sequence>
<evidence type="ECO:0000259" key="8">
    <source>
        <dbReference type="Pfam" id="PF20628"/>
    </source>
</evidence>
<evidence type="ECO:0000256" key="2">
    <source>
        <dbReference type="ARBA" id="ARBA00022559"/>
    </source>
</evidence>
<dbReference type="GO" id="GO:0004601">
    <property type="term" value="F:peroxidase activity"/>
    <property type="evidence" value="ECO:0007669"/>
    <property type="project" value="UniProtKB-KW"/>
</dbReference>
<dbReference type="GO" id="GO:0020037">
    <property type="term" value="F:heme binding"/>
    <property type="evidence" value="ECO:0007669"/>
    <property type="project" value="InterPro"/>
</dbReference>
<evidence type="ECO:0000256" key="3">
    <source>
        <dbReference type="ARBA" id="ARBA00022723"/>
    </source>
</evidence>
<dbReference type="InterPro" id="IPR006314">
    <property type="entry name" value="Dyp_peroxidase"/>
</dbReference>
<dbReference type="InterPro" id="IPR048328">
    <property type="entry name" value="Dyp_perox_C"/>
</dbReference>
<organism evidence="9 10">
    <name type="scientific">Zhongshania aliphaticivorans</name>
    <dbReference type="NCBI Taxonomy" id="1470434"/>
    <lineage>
        <taxon>Bacteria</taxon>
        <taxon>Pseudomonadati</taxon>
        <taxon>Pseudomonadota</taxon>
        <taxon>Gammaproteobacteria</taxon>
        <taxon>Cellvibrionales</taxon>
        <taxon>Spongiibacteraceae</taxon>
        <taxon>Zhongshania</taxon>
    </lineage>
</organism>
<comment type="cofactor">
    <cofactor evidence="1">
        <name>heme b</name>
        <dbReference type="ChEBI" id="CHEBI:60344"/>
    </cofactor>
</comment>
<keyword evidence="5" id="KW-0408">Iron</keyword>
<name>A0A127M0U3_9GAMM</name>
<evidence type="ECO:0000256" key="5">
    <source>
        <dbReference type="ARBA" id="ARBA00023004"/>
    </source>
</evidence>
<comment type="similarity">
    <text evidence="6">Belongs to the DyP-type peroxidase family.</text>
</comment>
<dbReference type="AlphaFoldDB" id="A0A127M0U3"/>
<feature type="domain" description="Dyp-type peroxidase N-terminal" evidence="7">
    <location>
        <begin position="42"/>
        <end position="127"/>
    </location>
</feature>
<dbReference type="PROSITE" id="PS51404">
    <property type="entry name" value="DYP_PEROXIDASE"/>
    <property type="match status" value="1"/>
</dbReference>
<dbReference type="InterPro" id="IPR048327">
    <property type="entry name" value="Dyp_perox_N"/>
</dbReference>
<evidence type="ECO:0000259" key="7">
    <source>
        <dbReference type="Pfam" id="PF04261"/>
    </source>
</evidence>
<dbReference type="Proteomes" id="UP000074119">
    <property type="component" value="Chromosome"/>
</dbReference>
<keyword evidence="4" id="KW-0560">Oxidoreductase</keyword>
<evidence type="ECO:0000313" key="10">
    <source>
        <dbReference type="Proteomes" id="UP000074119"/>
    </source>
</evidence>
<feature type="domain" description="Dyp-type peroxidase C-terminal" evidence="8">
    <location>
        <begin position="131"/>
        <end position="290"/>
    </location>
</feature>
<dbReference type="EMBL" id="CP014544">
    <property type="protein sequence ID" value="AMO66851.1"/>
    <property type="molecule type" value="Genomic_DNA"/>
</dbReference>
<accession>A0A127M0U3</accession>
<evidence type="ECO:0000256" key="6">
    <source>
        <dbReference type="ARBA" id="ARBA00025737"/>
    </source>
</evidence>
<dbReference type="InterPro" id="IPR011008">
    <property type="entry name" value="Dimeric_a/b-barrel"/>
</dbReference>
<evidence type="ECO:0000256" key="4">
    <source>
        <dbReference type="ARBA" id="ARBA00023002"/>
    </source>
</evidence>
<dbReference type="RefSeq" id="WP_008253256.1">
    <property type="nucleotide sequence ID" value="NZ_CP014544.1"/>
</dbReference>
<gene>
    <name evidence="9" type="ORF">AZF00_00405</name>
</gene>
<dbReference type="Pfam" id="PF20628">
    <property type="entry name" value="Dyp_perox_C"/>
    <property type="match status" value="1"/>
</dbReference>
<evidence type="ECO:0008006" key="11">
    <source>
        <dbReference type="Google" id="ProtNLM"/>
    </source>
</evidence>